<feature type="region of interest" description="Disordered" evidence="1">
    <location>
        <begin position="92"/>
        <end position="124"/>
    </location>
</feature>
<reference evidence="2" key="1">
    <citation type="submission" date="2020-11" db="EMBL/GenBank/DDBJ databases">
        <authorList>
            <person name="Tran Van P."/>
        </authorList>
    </citation>
    <scope>NUCLEOTIDE SEQUENCE</scope>
</reference>
<sequence length="362" mass="40585">MHQRPMAWQSSCVAIFATIRTKIAALNTTERVIVDMFALPSQSLSGRVPEQPALARNETVFLFIASFLQLHCNGTVPAIIPGLKTLLRSTAPARQKEPRMRHEDAPPPCGLQPEDPHEGPMGGPQDGWRWRAEKIENQTFIQLILLRVGCVLVGRLEEESEVRSSAAPAARETTYQKDYIISCRTTRGMTFGARRLHLDKFLPVKKDVDERPREKNQWSCCPPQGSLASVVVGLTLRLPWTMVAEAGFLSSRIQFTSVLVRSRSIYNYNCVVIVFVMMDMMERWPLTRGHPQAATLWVVCFLGPLLLCTWETQGQGMLKSYAVTGDEQQASRSLCSTRNAMRYDEGRHAVICIASLPMIDAV</sequence>
<evidence type="ECO:0000313" key="2">
    <source>
        <dbReference type="EMBL" id="CAD7223734.1"/>
    </source>
</evidence>
<accession>A0A7R8W6E2</accession>
<dbReference type="AlphaFoldDB" id="A0A7R8W6E2"/>
<proteinExistence type="predicted"/>
<feature type="compositionally biased region" description="Basic and acidic residues" evidence="1">
    <location>
        <begin position="94"/>
        <end position="105"/>
    </location>
</feature>
<protein>
    <submittedName>
        <fullName evidence="2">Uncharacterized protein</fullName>
    </submittedName>
</protein>
<dbReference type="EMBL" id="OB660247">
    <property type="protein sequence ID" value="CAD7223734.1"/>
    <property type="molecule type" value="Genomic_DNA"/>
</dbReference>
<organism evidence="2">
    <name type="scientific">Cyprideis torosa</name>
    <dbReference type="NCBI Taxonomy" id="163714"/>
    <lineage>
        <taxon>Eukaryota</taxon>
        <taxon>Metazoa</taxon>
        <taxon>Ecdysozoa</taxon>
        <taxon>Arthropoda</taxon>
        <taxon>Crustacea</taxon>
        <taxon>Oligostraca</taxon>
        <taxon>Ostracoda</taxon>
        <taxon>Podocopa</taxon>
        <taxon>Podocopida</taxon>
        <taxon>Cytherocopina</taxon>
        <taxon>Cytheroidea</taxon>
        <taxon>Cytherideidae</taxon>
        <taxon>Cyprideis</taxon>
    </lineage>
</organism>
<evidence type="ECO:0000256" key="1">
    <source>
        <dbReference type="SAM" id="MobiDB-lite"/>
    </source>
</evidence>
<gene>
    <name evidence="2" type="ORF">CTOB1V02_LOCUS1714</name>
</gene>
<name>A0A7R8W6E2_9CRUS</name>